<gene>
    <name evidence="2" type="ORF">Adt_31876</name>
</gene>
<dbReference type="AlphaFoldDB" id="A0ABD1RFC6"/>
<feature type="compositionally biased region" description="Acidic residues" evidence="1">
    <location>
        <begin position="36"/>
        <end position="46"/>
    </location>
</feature>
<evidence type="ECO:0000313" key="3">
    <source>
        <dbReference type="Proteomes" id="UP001604336"/>
    </source>
</evidence>
<feature type="compositionally biased region" description="Basic and acidic residues" evidence="1">
    <location>
        <begin position="54"/>
        <end position="77"/>
    </location>
</feature>
<feature type="compositionally biased region" description="Basic and acidic residues" evidence="1">
    <location>
        <begin position="105"/>
        <end position="135"/>
    </location>
</feature>
<keyword evidence="3" id="KW-1185">Reference proteome</keyword>
<name>A0ABD1RFC6_9LAMI</name>
<reference evidence="3" key="1">
    <citation type="submission" date="2024-07" db="EMBL/GenBank/DDBJ databases">
        <title>Two chromosome-level genome assemblies of Korean endemic species Abeliophyllum distichum and Forsythia ovata (Oleaceae).</title>
        <authorList>
            <person name="Jang H."/>
        </authorList>
    </citation>
    <scope>NUCLEOTIDE SEQUENCE [LARGE SCALE GENOMIC DNA]</scope>
</reference>
<dbReference type="Proteomes" id="UP001604336">
    <property type="component" value="Unassembled WGS sequence"/>
</dbReference>
<evidence type="ECO:0000256" key="1">
    <source>
        <dbReference type="SAM" id="MobiDB-lite"/>
    </source>
</evidence>
<sequence length="225" mass="25938">MRTMAASVRQLAQHQAQMQGYIQTMHIQGMNRPQGEDSEDPDEEQEVNSGHPIGSHDREETSRAKTYADDIPHEGDRGPQPTMSASVFERLGEQGPRNRPQAGRQRREPSESPPRNRRERRAREAEARWESDHRPYQPPQDTYQQPHCYEDDQQAQHPFPPVVTESPEQTRSFEVDDDDENLPFSVEIRNASILHEFCVPKITPYTGKGNPVDHVNTYKTEMSLR</sequence>
<organism evidence="2 3">
    <name type="scientific">Abeliophyllum distichum</name>
    <dbReference type="NCBI Taxonomy" id="126358"/>
    <lineage>
        <taxon>Eukaryota</taxon>
        <taxon>Viridiplantae</taxon>
        <taxon>Streptophyta</taxon>
        <taxon>Embryophyta</taxon>
        <taxon>Tracheophyta</taxon>
        <taxon>Spermatophyta</taxon>
        <taxon>Magnoliopsida</taxon>
        <taxon>eudicotyledons</taxon>
        <taxon>Gunneridae</taxon>
        <taxon>Pentapetalae</taxon>
        <taxon>asterids</taxon>
        <taxon>lamiids</taxon>
        <taxon>Lamiales</taxon>
        <taxon>Oleaceae</taxon>
        <taxon>Forsythieae</taxon>
        <taxon>Abeliophyllum</taxon>
    </lineage>
</organism>
<evidence type="ECO:0000313" key="2">
    <source>
        <dbReference type="EMBL" id="KAL2487120.1"/>
    </source>
</evidence>
<accession>A0ABD1RFC6</accession>
<proteinExistence type="predicted"/>
<protein>
    <submittedName>
        <fullName evidence="2">Uncharacterized protein</fullName>
    </submittedName>
</protein>
<comment type="caution">
    <text evidence="2">The sequence shown here is derived from an EMBL/GenBank/DDBJ whole genome shotgun (WGS) entry which is preliminary data.</text>
</comment>
<feature type="region of interest" description="Disordered" evidence="1">
    <location>
        <begin position="29"/>
        <end position="179"/>
    </location>
</feature>
<dbReference type="EMBL" id="JBFOLK010000009">
    <property type="protein sequence ID" value="KAL2487120.1"/>
    <property type="molecule type" value="Genomic_DNA"/>
</dbReference>